<evidence type="ECO:0000313" key="2">
    <source>
        <dbReference type="EMBL" id="GMI15940.1"/>
    </source>
</evidence>
<reference evidence="3" key="1">
    <citation type="journal article" date="2023" name="Commun. Biol.">
        <title>Genome analysis of Parmales, the sister group of diatoms, reveals the evolutionary specialization of diatoms from phago-mixotrophs to photoautotrophs.</title>
        <authorList>
            <person name="Ban H."/>
            <person name="Sato S."/>
            <person name="Yoshikawa S."/>
            <person name="Yamada K."/>
            <person name="Nakamura Y."/>
            <person name="Ichinomiya M."/>
            <person name="Sato N."/>
            <person name="Blanc-Mathieu R."/>
            <person name="Endo H."/>
            <person name="Kuwata A."/>
            <person name="Ogata H."/>
        </authorList>
    </citation>
    <scope>NUCLEOTIDE SEQUENCE [LARGE SCALE GENOMIC DNA]</scope>
    <source>
        <strain evidence="3">NIES 3699</strain>
    </source>
</reference>
<evidence type="ECO:0000256" key="1">
    <source>
        <dbReference type="SAM" id="MobiDB-lite"/>
    </source>
</evidence>
<sequence length="74" mass="8237">MSIRTSEDIENAIEIPDLNSVEGGDDEEEAHEGSELDSAADVIPVGGGDDFMHTDDFRRLFVEFVMFDTLVTMR</sequence>
<gene>
    <name evidence="2" type="ORF">TrVE_jg645</name>
</gene>
<comment type="caution">
    <text evidence="2">The sequence shown here is derived from an EMBL/GenBank/DDBJ whole genome shotgun (WGS) entry which is preliminary data.</text>
</comment>
<feature type="region of interest" description="Disordered" evidence="1">
    <location>
        <begin position="1"/>
        <end position="43"/>
    </location>
</feature>
<evidence type="ECO:0000313" key="3">
    <source>
        <dbReference type="Proteomes" id="UP001165160"/>
    </source>
</evidence>
<dbReference type="Proteomes" id="UP001165160">
    <property type="component" value="Unassembled WGS sequence"/>
</dbReference>
<proteinExistence type="predicted"/>
<protein>
    <submittedName>
        <fullName evidence="2">Uncharacterized protein</fullName>
    </submittedName>
</protein>
<keyword evidence="3" id="KW-1185">Reference proteome</keyword>
<dbReference type="EMBL" id="BRXX01000537">
    <property type="protein sequence ID" value="GMI15940.1"/>
    <property type="molecule type" value="Genomic_DNA"/>
</dbReference>
<accession>A0A9W7FPX4</accession>
<organism evidence="2 3">
    <name type="scientific">Triparma verrucosa</name>
    <dbReference type="NCBI Taxonomy" id="1606542"/>
    <lineage>
        <taxon>Eukaryota</taxon>
        <taxon>Sar</taxon>
        <taxon>Stramenopiles</taxon>
        <taxon>Ochrophyta</taxon>
        <taxon>Bolidophyceae</taxon>
        <taxon>Parmales</taxon>
        <taxon>Triparmaceae</taxon>
        <taxon>Triparma</taxon>
    </lineage>
</organism>
<name>A0A9W7FPX4_9STRA</name>
<dbReference type="AlphaFoldDB" id="A0A9W7FPX4"/>